<name>A0ABT5KR82_9BURK</name>
<accession>A0ABT5KR82</accession>
<dbReference type="EMBL" id="JAQQXS010000003">
    <property type="protein sequence ID" value="MDC8784386.1"/>
    <property type="molecule type" value="Genomic_DNA"/>
</dbReference>
<comment type="caution">
    <text evidence="2">The sequence shown here is derived from an EMBL/GenBank/DDBJ whole genome shotgun (WGS) entry which is preliminary data.</text>
</comment>
<proteinExistence type="predicted"/>
<evidence type="ECO:0000256" key="1">
    <source>
        <dbReference type="SAM" id="SignalP"/>
    </source>
</evidence>
<protein>
    <recommendedName>
        <fullName evidence="4">DUF928 domain-containing protein</fullName>
    </recommendedName>
</protein>
<reference evidence="2 3" key="1">
    <citation type="submission" date="2022-10" db="EMBL/GenBank/DDBJ databases">
        <title>paucibacter sp. hw8 Genome sequencing.</title>
        <authorList>
            <person name="Park S."/>
        </authorList>
    </citation>
    <scope>NUCLEOTIDE SEQUENCE [LARGE SCALE GENOMIC DNA]</scope>
    <source>
        <strain evidence="3">hw8</strain>
    </source>
</reference>
<keyword evidence="1" id="KW-0732">Signal</keyword>
<evidence type="ECO:0008006" key="4">
    <source>
        <dbReference type="Google" id="ProtNLM"/>
    </source>
</evidence>
<feature type="chain" id="PRO_5045171691" description="DUF928 domain-containing protein" evidence="1">
    <location>
        <begin position="47"/>
        <end position="248"/>
    </location>
</feature>
<dbReference type="PROSITE" id="PS51257">
    <property type="entry name" value="PROKAR_LIPOPROTEIN"/>
    <property type="match status" value="1"/>
</dbReference>
<feature type="signal peptide" evidence="1">
    <location>
        <begin position="1"/>
        <end position="46"/>
    </location>
</feature>
<gene>
    <name evidence="2" type="ORF">PRZ01_04175</name>
</gene>
<dbReference type="RefSeq" id="WP_273595505.1">
    <property type="nucleotide sequence ID" value="NZ_JAQQXS010000003.1"/>
</dbReference>
<evidence type="ECO:0000313" key="2">
    <source>
        <dbReference type="EMBL" id="MDC8784386.1"/>
    </source>
</evidence>
<dbReference type="Proteomes" id="UP001219862">
    <property type="component" value="Unassembled WGS sequence"/>
</dbReference>
<sequence>MKRSSPNYCLTLISPLKGCAAAALGLGCALATATLLTLTSPGVATAQSPRPDCSLSLKAPPSAKGQTLADEVARSNPCVAVPGLSAKSLTSVWNTMLSSAKTGGKRFDTPPPAGLPTGKVLITLQGLEFKLDAVAAEGVLGLQIRSGNQLIFSISNPGSKRILVPATQLKFGETYEWVLVTRKGSYKGSFETLEREESTLVLSRITALEGAALSPATQQLYLAAIFDDAELYADRDQILADLRRDNGL</sequence>
<keyword evidence="3" id="KW-1185">Reference proteome</keyword>
<organism evidence="2 3">
    <name type="scientific">Roseateles koreensis</name>
    <dbReference type="NCBI Taxonomy" id="2987526"/>
    <lineage>
        <taxon>Bacteria</taxon>
        <taxon>Pseudomonadati</taxon>
        <taxon>Pseudomonadota</taxon>
        <taxon>Betaproteobacteria</taxon>
        <taxon>Burkholderiales</taxon>
        <taxon>Sphaerotilaceae</taxon>
        <taxon>Roseateles</taxon>
    </lineage>
</organism>
<evidence type="ECO:0000313" key="3">
    <source>
        <dbReference type="Proteomes" id="UP001219862"/>
    </source>
</evidence>